<evidence type="ECO:0000313" key="2">
    <source>
        <dbReference type="EMBL" id="KAJ3844358.1"/>
    </source>
</evidence>
<comment type="caution">
    <text evidence="2">The sequence shown here is derived from an EMBL/GenBank/DDBJ whole genome shotgun (WGS) entry which is preliminary data.</text>
</comment>
<dbReference type="Proteomes" id="UP001163846">
    <property type="component" value="Unassembled WGS sequence"/>
</dbReference>
<feature type="compositionally biased region" description="Basic residues" evidence="1">
    <location>
        <begin position="167"/>
        <end position="177"/>
    </location>
</feature>
<name>A0AA38PK02_9AGAR</name>
<dbReference type="AlphaFoldDB" id="A0AA38PK02"/>
<feature type="compositionally biased region" description="Polar residues" evidence="1">
    <location>
        <begin position="152"/>
        <end position="166"/>
    </location>
</feature>
<proteinExistence type="predicted"/>
<accession>A0AA38PK02</accession>
<feature type="region of interest" description="Disordered" evidence="1">
    <location>
        <begin position="108"/>
        <end position="177"/>
    </location>
</feature>
<keyword evidence="3" id="KW-1185">Reference proteome</keyword>
<organism evidence="2 3">
    <name type="scientific">Lentinula raphanica</name>
    <dbReference type="NCBI Taxonomy" id="153919"/>
    <lineage>
        <taxon>Eukaryota</taxon>
        <taxon>Fungi</taxon>
        <taxon>Dikarya</taxon>
        <taxon>Basidiomycota</taxon>
        <taxon>Agaricomycotina</taxon>
        <taxon>Agaricomycetes</taxon>
        <taxon>Agaricomycetidae</taxon>
        <taxon>Agaricales</taxon>
        <taxon>Marasmiineae</taxon>
        <taxon>Omphalotaceae</taxon>
        <taxon>Lentinula</taxon>
    </lineage>
</organism>
<evidence type="ECO:0000256" key="1">
    <source>
        <dbReference type="SAM" id="MobiDB-lite"/>
    </source>
</evidence>
<sequence>MAAYYNRTALPPPPEVIIYRYNDKLVYVKPAMDYEEAINLALQEFPILRTLTTKEGSREQLAFYMINSTQGRREHICISRSAWKPCVSRMSRGEIVTIVVVNMDEQAAQSPSQIEPPPRYLETPDSLMTRQARKSWSAPQSTIRGRSRSRQHSPSGSAKSLNPSSTRPKRRSWFQRS</sequence>
<dbReference type="EMBL" id="MU805955">
    <property type="protein sequence ID" value="KAJ3844358.1"/>
    <property type="molecule type" value="Genomic_DNA"/>
</dbReference>
<reference evidence="2" key="1">
    <citation type="submission" date="2022-08" db="EMBL/GenBank/DDBJ databases">
        <authorList>
            <consortium name="DOE Joint Genome Institute"/>
            <person name="Min B."/>
            <person name="Riley R."/>
            <person name="Sierra-Patev S."/>
            <person name="Naranjo-Ortiz M."/>
            <person name="Looney B."/>
            <person name="Konkel Z."/>
            <person name="Slot J.C."/>
            <person name="Sakamoto Y."/>
            <person name="Steenwyk J.L."/>
            <person name="Rokas A."/>
            <person name="Carro J."/>
            <person name="Camarero S."/>
            <person name="Ferreira P."/>
            <person name="Molpeceres G."/>
            <person name="Ruiz-Duenas F.J."/>
            <person name="Serrano A."/>
            <person name="Henrissat B."/>
            <person name="Drula E."/>
            <person name="Hughes K.W."/>
            <person name="Mata J.L."/>
            <person name="Ishikawa N.K."/>
            <person name="Vargas-Isla R."/>
            <person name="Ushijima S."/>
            <person name="Smith C.A."/>
            <person name="Ahrendt S."/>
            <person name="Andreopoulos W."/>
            <person name="He G."/>
            <person name="Labutti K."/>
            <person name="Lipzen A."/>
            <person name="Ng V."/>
            <person name="Sandor L."/>
            <person name="Barry K."/>
            <person name="Martinez A.T."/>
            <person name="Xiao Y."/>
            <person name="Gibbons J.G."/>
            <person name="Terashima K."/>
            <person name="Hibbett D.S."/>
            <person name="Grigoriev I.V."/>
        </authorList>
    </citation>
    <scope>NUCLEOTIDE SEQUENCE</scope>
    <source>
        <strain evidence="2">TFB9207</strain>
    </source>
</reference>
<protein>
    <submittedName>
        <fullName evidence="2">Uncharacterized protein</fullName>
    </submittedName>
</protein>
<evidence type="ECO:0000313" key="3">
    <source>
        <dbReference type="Proteomes" id="UP001163846"/>
    </source>
</evidence>
<gene>
    <name evidence="2" type="ORF">F5878DRAFT_602260</name>
</gene>